<sequence>MGELTDNAPDARCMPAEHISWSRATKRAGQTDVSALVIAAYGRHAAVLKGQTGEIFPSVYCCGNGIQQQLETGDVNDDLIYIKLQPNWDAAVVRGFFSQLGGFVSKDPFLEVSMEDISKIPREAARFASVIVVPPPAVAVESLAQLKTAPLANPFNILNDAIESASRTFAGKKICIAFTTAALESTSTAGRVNKPGDPVDKVTPVKQSTACNLPGVTHDNLAVSNYVKGAPFYSFDTNVTMFEKVLGILSKFHKACLSAHHVFLDDCPNYSLLPVMKKVFDKNFKR</sequence>
<gene>
    <name evidence="1" type="ORF">V5799_022030</name>
</gene>
<evidence type="ECO:0000313" key="2">
    <source>
        <dbReference type="Proteomes" id="UP001321473"/>
    </source>
</evidence>
<organism evidence="1 2">
    <name type="scientific">Amblyomma americanum</name>
    <name type="common">Lone star tick</name>
    <dbReference type="NCBI Taxonomy" id="6943"/>
    <lineage>
        <taxon>Eukaryota</taxon>
        <taxon>Metazoa</taxon>
        <taxon>Ecdysozoa</taxon>
        <taxon>Arthropoda</taxon>
        <taxon>Chelicerata</taxon>
        <taxon>Arachnida</taxon>
        <taxon>Acari</taxon>
        <taxon>Parasitiformes</taxon>
        <taxon>Ixodida</taxon>
        <taxon>Ixodoidea</taxon>
        <taxon>Ixodidae</taxon>
        <taxon>Amblyomminae</taxon>
        <taxon>Amblyomma</taxon>
    </lineage>
</organism>
<accession>A0AAQ4FM58</accession>
<keyword evidence="2" id="KW-1185">Reference proteome</keyword>
<dbReference type="AlphaFoldDB" id="A0AAQ4FM58"/>
<name>A0AAQ4FM58_AMBAM</name>
<proteinExistence type="predicted"/>
<comment type="caution">
    <text evidence="1">The sequence shown here is derived from an EMBL/GenBank/DDBJ whole genome shotgun (WGS) entry which is preliminary data.</text>
</comment>
<dbReference type="EMBL" id="JARKHS020001080">
    <property type="protein sequence ID" value="KAK8788196.1"/>
    <property type="molecule type" value="Genomic_DNA"/>
</dbReference>
<protein>
    <submittedName>
        <fullName evidence="1">Uncharacterized protein</fullName>
    </submittedName>
</protein>
<evidence type="ECO:0000313" key="1">
    <source>
        <dbReference type="EMBL" id="KAK8788196.1"/>
    </source>
</evidence>
<reference evidence="1 2" key="1">
    <citation type="journal article" date="2023" name="Arcadia Sci">
        <title>De novo assembly of a long-read Amblyomma americanum tick genome.</title>
        <authorList>
            <person name="Chou S."/>
            <person name="Poskanzer K.E."/>
            <person name="Rollins M."/>
            <person name="Thuy-Boun P.S."/>
        </authorList>
    </citation>
    <scope>NUCLEOTIDE SEQUENCE [LARGE SCALE GENOMIC DNA]</scope>
    <source>
        <strain evidence="1">F_SG_1</strain>
        <tissue evidence="1">Salivary glands</tissue>
    </source>
</reference>
<dbReference type="Proteomes" id="UP001321473">
    <property type="component" value="Unassembled WGS sequence"/>
</dbReference>